<organism evidence="4 5">
    <name type="scientific">Ceutorhynchus assimilis</name>
    <name type="common">cabbage seed weevil</name>
    <dbReference type="NCBI Taxonomy" id="467358"/>
    <lineage>
        <taxon>Eukaryota</taxon>
        <taxon>Metazoa</taxon>
        <taxon>Ecdysozoa</taxon>
        <taxon>Arthropoda</taxon>
        <taxon>Hexapoda</taxon>
        <taxon>Insecta</taxon>
        <taxon>Pterygota</taxon>
        <taxon>Neoptera</taxon>
        <taxon>Endopterygota</taxon>
        <taxon>Coleoptera</taxon>
        <taxon>Polyphaga</taxon>
        <taxon>Cucujiformia</taxon>
        <taxon>Curculionidae</taxon>
        <taxon>Ceutorhynchinae</taxon>
        <taxon>Ceutorhynchus</taxon>
    </lineage>
</organism>
<accession>A0A9N9MCI5</accession>
<dbReference type="PANTHER" id="PTHR23310:SF62">
    <property type="entry name" value="ACYL-COA BINDING PROTEIN 1, ISOFORM A"/>
    <property type="match status" value="1"/>
</dbReference>
<dbReference type="GO" id="GO:0000062">
    <property type="term" value="F:fatty-acyl-CoA binding"/>
    <property type="evidence" value="ECO:0007669"/>
    <property type="project" value="InterPro"/>
</dbReference>
<dbReference type="InterPro" id="IPR035984">
    <property type="entry name" value="Acyl-CoA-binding_sf"/>
</dbReference>
<dbReference type="AlphaFoldDB" id="A0A9N9MCI5"/>
<dbReference type="OrthoDB" id="346910at2759"/>
<keyword evidence="2" id="KW-0446">Lipid-binding</keyword>
<proteinExistence type="inferred from homology"/>
<evidence type="ECO:0000259" key="3">
    <source>
        <dbReference type="PROSITE" id="PS51228"/>
    </source>
</evidence>
<dbReference type="InterPro" id="IPR000582">
    <property type="entry name" value="Acyl-CoA-binding_protein"/>
</dbReference>
<dbReference type="GO" id="GO:0006631">
    <property type="term" value="P:fatty acid metabolic process"/>
    <property type="evidence" value="ECO:0007669"/>
    <property type="project" value="TreeGrafter"/>
</dbReference>
<dbReference type="PRINTS" id="PR00689">
    <property type="entry name" value="ACOABINDINGP"/>
</dbReference>
<keyword evidence="5" id="KW-1185">Reference proteome</keyword>
<name>A0A9N9MCI5_9CUCU</name>
<dbReference type="SUPFAM" id="SSF47027">
    <property type="entry name" value="Acyl-CoA binding protein"/>
    <property type="match status" value="1"/>
</dbReference>
<evidence type="ECO:0000313" key="4">
    <source>
        <dbReference type="EMBL" id="CAG9759501.1"/>
    </source>
</evidence>
<dbReference type="PANTHER" id="PTHR23310">
    <property type="entry name" value="ACYL-COA-BINDING PROTEIN, ACBP"/>
    <property type="match status" value="1"/>
</dbReference>
<dbReference type="Pfam" id="PF00887">
    <property type="entry name" value="ACBP"/>
    <property type="match status" value="1"/>
</dbReference>
<reference evidence="4" key="1">
    <citation type="submission" date="2022-01" db="EMBL/GenBank/DDBJ databases">
        <authorList>
            <person name="King R."/>
        </authorList>
    </citation>
    <scope>NUCLEOTIDE SEQUENCE</scope>
</reference>
<evidence type="ECO:0000256" key="2">
    <source>
        <dbReference type="ARBA" id="ARBA00023121"/>
    </source>
</evidence>
<dbReference type="PROSITE" id="PS51228">
    <property type="entry name" value="ACB_2"/>
    <property type="match status" value="1"/>
</dbReference>
<dbReference type="Gene3D" id="1.20.80.10">
    <property type="match status" value="1"/>
</dbReference>
<gene>
    <name evidence="4" type="ORF">CEUTPL_LOCUS249</name>
</gene>
<dbReference type="EMBL" id="OU892277">
    <property type="protein sequence ID" value="CAG9759501.1"/>
    <property type="molecule type" value="Genomic_DNA"/>
</dbReference>
<feature type="domain" description="ACB" evidence="3">
    <location>
        <begin position="3"/>
        <end position="85"/>
    </location>
</feature>
<comment type="similarity">
    <text evidence="1">Belongs to the ACBP family.</text>
</comment>
<evidence type="ECO:0000313" key="5">
    <source>
        <dbReference type="Proteomes" id="UP001152799"/>
    </source>
</evidence>
<dbReference type="InterPro" id="IPR014352">
    <property type="entry name" value="FERM/acyl-CoA-bd_prot_sf"/>
</dbReference>
<dbReference type="Proteomes" id="UP001152799">
    <property type="component" value="Chromosome 1"/>
</dbReference>
<evidence type="ECO:0000256" key="1">
    <source>
        <dbReference type="ARBA" id="ARBA00005567"/>
    </source>
</evidence>
<sequence>MGLNEDFTAAASKVRNFSKRPSDSDMLEIYSLYKQATVGDVNIAKPTGGEALTKWNAWNGKKGLASNHAKEQYIAKVSGLASKYS</sequence>
<protein>
    <recommendedName>
        <fullName evidence="3">ACB domain-containing protein</fullName>
    </recommendedName>
</protein>